<proteinExistence type="predicted"/>
<dbReference type="EMBL" id="JAAAML010000003">
    <property type="protein sequence ID" value="MCO6409993.1"/>
    <property type="molecule type" value="Genomic_DNA"/>
</dbReference>
<feature type="compositionally biased region" description="Basic and acidic residues" evidence="1">
    <location>
        <begin position="1"/>
        <end position="20"/>
    </location>
</feature>
<organism evidence="2 3">
    <name type="scientific">Hoeflea alexandrii</name>
    <dbReference type="NCBI Taxonomy" id="288436"/>
    <lineage>
        <taxon>Bacteria</taxon>
        <taxon>Pseudomonadati</taxon>
        <taxon>Pseudomonadota</taxon>
        <taxon>Alphaproteobacteria</taxon>
        <taxon>Hyphomicrobiales</taxon>
        <taxon>Rhizobiaceae</taxon>
        <taxon>Hoeflea</taxon>
    </lineage>
</organism>
<comment type="caution">
    <text evidence="2">The sequence shown here is derived from an EMBL/GenBank/DDBJ whole genome shotgun (WGS) entry which is preliminary data.</text>
</comment>
<evidence type="ECO:0000256" key="1">
    <source>
        <dbReference type="SAM" id="MobiDB-lite"/>
    </source>
</evidence>
<gene>
    <name evidence="2" type="ORF">GTW23_17550</name>
</gene>
<dbReference type="Proteomes" id="UP001320715">
    <property type="component" value="Unassembled WGS sequence"/>
</dbReference>
<accession>A0ABT1CV02</accession>
<keyword evidence="3" id="KW-1185">Reference proteome</keyword>
<reference evidence="2 3" key="1">
    <citation type="submission" date="2020-01" db="EMBL/GenBank/DDBJ databases">
        <title>Genomes of bacteria type strains.</title>
        <authorList>
            <person name="Chen J."/>
            <person name="Zhu S."/>
            <person name="Yang J."/>
        </authorList>
    </citation>
    <scope>NUCLEOTIDE SEQUENCE [LARGE SCALE GENOMIC DNA]</scope>
    <source>
        <strain evidence="2 3">DSM 16655</strain>
    </source>
</reference>
<evidence type="ECO:0000313" key="2">
    <source>
        <dbReference type="EMBL" id="MCO6409993.1"/>
    </source>
</evidence>
<sequence length="163" mass="17325">MAGGSHEAHALHGDAPRPEEGGQSTFAAIAEIVALLEEDPDTDWSTVDITALREHLVDMNSLMLNAKATTTVEGNTIRFRVEGEGAVLRAIQAMVPAHAAELDKSGPWSTSAELTPEGAILLVKSATEDDLEKARALGFFGLMAKGSHHQPHHLAMARGMMGH</sequence>
<name>A0ABT1CV02_9HYPH</name>
<feature type="region of interest" description="Disordered" evidence="1">
    <location>
        <begin position="1"/>
        <end position="22"/>
    </location>
</feature>
<evidence type="ECO:0000313" key="3">
    <source>
        <dbReference type="Proteomes" id="UP001320715"/>
    </source>
</evidence>
<protein>
    <recommendedName>
        <fullName evidence="4">SCP2 domain-containing protein</fullName>
    </recommendedName>
</protein>
<evidence type="ECO:0008006" key="4">
    <source>
        <dbReference type="Google" id="ProtNLM"/>
    </source>
</evidence>